<evidence type="ECO:0000313" key="1">
    <source>
        <dbReference type="EMBL" id="AHI21023.1"/>
    </source>
</evidence>
<gene>
    <name evidence="1" type="ORF">CCASEI_12365</name>
</gene>
<sequence length="191" mass="20398">MTISNLFGQKFLGRTVNKYVAGGLAAAALVLAGCSTPDDAPPEPLGDDRVGGKTWQAIGVYTSPESNGAISENALVVPRVVFGETSMIGSTGCEHFRAEVSYFSDAPDSEDDSAAELRKADSVRIDSIAYDTEGETGSVECSGEMQWTHNNLSRLYVEGNEFDIAVDKNNQLILTLQDDLVNSPAIRFVGL</sequence>
<accession>A0ABM5PT49</accession>
<protein>
    <recommendedName>
        <fullName evidence="3">Secreted protein</fullName>
    </recommendedName>
</protein>
<evidence type="ECO:0008006" key="3">
    <source>
        <dbReference type="Google" id="ProtNLM"/>
    </source>
</evidence>
<reference evidence="2" key="1">
    <citation type="submission" date="2013-02" db="EMBL/GenBank/DDBJ databases">
        <title>The complete genome sequence of Corynebacterium casei LMG S-19264 (=DSM 44701).</title>
        <authorList>
            <person name="Ruckert C."/>
            <person name="Albersmeier A."/>
            <person name="Kalinowski J."/>
        </authorList>
    </citation>
    <scope>NUCLEOTIDE SEQUENCE [LARGE SCALE GENOMIC DNA]</scope>
    <source>
        <strain evidence="2">LMG S-19264</strain>
    </source>
</reference>
<proteinExistence type="predicted"/>
<dbReference type="RefSeq" id="WP_006822701.1">
    <property type="nucleotide sequence ID" value="NZ_CP004350.1"/>
</dbReference>
<name>A0ABM5PT49_9CORY</name>
<dbReference type="Proteomes" id="UP000019226">
    <property type="component" value="Chromosome"/>
</dbReference>
<keyword evidence="2" id="KW-1185">Reference proteome</keyword>
<dbReference type="EMBL" id="CP004350">
    <property type="protein sequence ID" value="AHI21023.1"/>
    <property type="molecule type" value="Genomic_DNA"/>
</dbReference>
<dbReference type="GeneID" id="82878574"/>
<evidence type="ECO:0000313" key="2">
    <source>
        <dbReference type="Proteomes" id="UP000019226"/>
    </source>
</evidence>
<organism evidence="1 2">
    <name type="scientific">Corynebacterium casei LMG S-19264</name>
    <dbReference type="NCBI Taxonomy" id="1285583"/>
    <lineage>
        <taxon>Bacteria</taxon>
        <taxon>Bacillati</taxon>
        <taxon>Actinomycetota</taxon>
        <taxon>Actinomycetes</taxon>
        <taxon>Mycobacteriales</taxon>
        <taxon>Corynebacteriaceae</taxon>
        <taxon>Corynebacterium</taxon>
    </lineage>
</organism>